<dbReference type="Gene3D" id="3.60.10.10">
    <property type="entry name" value="Endonuclease/exonuclease/phosphatase"/>
    <property type="match status" value="1"/>
</dbReference>
<organism evidence="1 2">
    <name type="scientific">Mycena maculata</name>
    <dbReference type="NCBI Taxonomy" id="230809"/>
    <lineage>
        <taxon>Eukaryota</taxon>
        <taxon>Fungi</taxon>
        <taxon>Dikarya</taxon>
        <taxon>Basidiomycota</taxon>
        <taxon>Agaricomycotina</taxon>
        <taxon>Agaricomycetes</taxon>
        <taxon>Agaricomycetidae</taxon>
        <taxon>Agaricales</taxon>
        <taxon>Marasmiineae</taxon>
        <taxon>Mycenaceae</taxon>
        <taxon>Mycena</taxon>
    </lineage>
</organism>
<evidence type="ECO:0000313" key="1">
    <source>
        <dbReference type="EMBL" id="KAJ7765921.1"/>
    </source>
</evidence>
<dbReference type="InterPro" id="IPR036691">
    <property type="entry name" value="Endo/exonu/phosph_ase_sf"/>
</dbReference>
<evidence type="ECO:0000313" key="2">
    <source>
        <dbReference type="Proteomes" id="UP001215280"/>
    </source>
</evidence>
<name>A0AAD7JKM9_9AGAR</name>
<protein>
    <submittedName>
        <fullName evidence="1">Uncharacterized protein</fullName>
    </submittedName>
</protein>
<dbReference type="AlphaFoldDB" id="A0AAD7JKM9"/>
<feature type="non-terminal residue" evidence="1">
    <location>
        <position position="95"/>
    </location>
</feature>
<dbReference type="Proteomes" id="UP001215280">
    <property type="component" value="Unassembled WGS sequence"/>
</dbReference>
<keyword evidence="2" id="KW-1185">Reference proteome</keyword>
<accession>A0AAD7JKM9</accession>
<proteinExistence type="predicted"/>
<gene>
    <name evidence="1" type="ORF">DFH07DRAFT_724622</name>
</gene>
<dbReference type="SUPFAM" id="SSF56219">
    <property type="entry name" value="DNase I-like"/>
    <property type="match status" value="1"/>
</dbReference>
<reference evidence="1" key="1">
    <citation type="submission" date="2023-03" db="EMBL/GenBank/DDBJ databases">
        <title>Massive genome expansion in bonnet fungi (Mycena s.s.) driven by repeated elements and novel gene families across ecological guilds.</title>
        <authorList>
            <consortium name="Lawrence Berkeley National Laboratory"/>
            <person name="Harder C.B."/>
            <person name="Miyauchi S."/>
            <person name="Viragh M."/>
            <person name="Kuo A."/>
            <person name="Thoen E."/>
            <person name="Andreopoulos B."/>
            <person name="Lu D."/>
            <person name="Skrede I."/>
            <person name="Drula E."/>
            <person name="Henrissat B."/>
            <person name="Morin E."/>
            <person name="Kohler A."/>
            <person name="Barry K."/>
            <person name="LaButti K."/>
            <person name="Morin E."/>
            <person name="Salamov A."/>
            <person name="Lipzen A."/>
            <person name="Mereny Z."/>
            <person name="Hegedus B."/>
            <person name="Baldrian P."/>
            <person name="Stursova M."/>
            <person name="Weitz H."/>
            <person name="Taylor A."/>
            <person name="Grigoriev I.V."/>
            <person name="Nagy L.G."/>
            <person name="Martin F."/>
            <person name="Kauserud H."/>
        </authorList>
    </citation>
    <scope>NUCLEOTIDE SEQUENCE</scope>
    <source>
        <strain evidence="1">CBHHK188m</strain>
    </source>
</reference>
<comment type="caution">
    <text evidence="1">The sequence shown here is derived from an EMBL/GenBank/DDBJ whole genome shotgun (WGS) entry which is preliminary data.</text>
</comment>
<feature type="non-terminal residue" evidence="1">
    <location>
        <position position="1"/>
    </location>
</feature>
<sequence length="95" mass="10104">AVTVCSSIPDKPVMTKGDLNARTGHRTPAGALLRRFSSDDVVNTRGRWLLRLCSDTTMTILNGTTKESAGHGAFTSFQPLGSSVIDYCFVSAGLV</sequence>
<dbReference type="EMBL" id="JARJLG010000034">
    <property type="protein sequence ID" value="KAJ7765921.1"/>
    <property type="molecule type" value="Genomic_DNA"/>
</dbReference>